<evidence type="ECO:0000256" key="22">
    <source>
        <dbReference type="ARBA" id="ARBA00045018"/>
    </source>
</evidence>
<comment type="catalytic activity">
    <reaction evidence="13">
        <text>L-alpha-aminoacyl-L-lysine(out) = L-alpha-aminoacyl-L-lysine(in)</text>
        <dbReference type="Rhea" id="RHEA:79383"/>
        <dbReference type="ChEBI" id="CHEBI:229966"/>
    </reaction>
</comment>
<evidence type="ECO:0000256" key="4">
    <source>
        <dbReference type="ARBA" id="ARBA00022692"/>
    </source>
</evidence>
<evidence type="ECO:0000256" key="12">
    <source>
        <dbReference type="ARBA" id="ARBA00044891"/>
    </source>
</evidence>
<gene>
    <name evidence="26" type="ORF">SS50377_jh029</name>
</gene>
<sequence length="663" mass="76871">MSSARSVFMMRNRMRLKIFWKSHRTPCRRKNVIFTTFCDCAIEIYSIMCQYLCCINICIYKCPYFQQLRYNYFKNIYRLLFLYEYCRIFQLSTNYSYLIIYYLKQPRLLCILNIMTYKIFVVSILYIQYQLLQYYQIKMKSSRSLEIESFLELERNTFIKQQQLRLKISQNYGYDQKTLRSFVTKHSFCYRNSVQQNQGISRTFIMIMALISSSLVSFPELYIADSLAAQQDYVQTVLDISLSQLGMLSSVIFLPSLFMPLICLPIIDKFGPILAGFYMNLFVLIITIPMGIFSQNYIGIIITRILAGIFQETTFLIQSSIIMKYIQPNKIAISFGIVSSVTALASLISFVFVPIIMSEQDYQHNQSQYIQKYCLTFWLNFYITLICISFYVLSSIFLIRDEKKLKEDHKQLKIQYYPDNSLTADSFLCSDNDNSVISKQNQILAVIKQLQYDTLQPNNINNRFKIQKYFNLPLDFWIINFSYCLLISVCYGSQTIILSYITLHGGLDLASQTGITISVSAMLGGPIFSVLIYFCGRRPLFQVILSLIGIISFGFLFFSPQMSPHISIFIIGILDGGASVVGRSLITNVIKQQQFDTGYAISGIFQSVGQFALPPVSGLFTMNWPNDQSGSIWFWIFMLFIGLVLSVITLIRDIKFFNKKLSK</sequence>
<evidence type="ECO:0000256" key="6">
    <source>
        <dbReference type="ARBA" id="ARBA00023136"/>
    </source>
</evidence>
<comment type="catalytic activity">
    <reaction evidence="9">
        <text>L-histidyl-glycine(out) = L-histidyl-glycine(in)</text>
        <dbReference type="Rhea" id="RHEA:79395"/>
        <dbReference type="ChEBI" id="CHEBI:229957"/>
    </reaction>
</comment>
<comment type="catalytic activity">
    <reaction evidence="19">
        <text>L-alanyl-L-lysine(out) = L-alanyl-L-lysine(in)</text>
        <dbReference type="Rhea" id="RHEA:79415"/>
        <dbReference type="ChEBI" id="CHEBI:192470"/>
    </reaction>
</comment>
<feature type="transmembrane region" description="Helical" evidence="25">
    <location>
        <begin position="331"/>
        <end position="357"/>
    </location>
</feature>
<dbReference type="Gene3D" id="1.20.1250.20">
    <property type="entry name" value="MFS general substrate transporter like domains"/>
    <property type="match status" value="1"/>
</dbReference>
<comment type="similarity">
    <text evidence="2">Belongs to the major facilitator superfamily.</text>
</comment>
<dbReference type="InterPro" id="IPR011701">
    <property type="entry name" value="MFS"/>
</dbReference>
<evidence type="ECO:0000256" key="21">
    <source>
        <dbReference type="ARBA" id="ARBA00044985"/>
    </source>
</evidence>
<evidence type="ECO:0000256" key="20">
    <source>
        <dbReference type="ARBA" id="ARBA00044924"/>
    </source>
</evidence>
<feature type="transmembrane region" description="Helical" evidence="25">
    <location>
        <begin position="565"/>
        <end position="586"/>
    </location>
</feature>
<evidence type="ECO:0000256" key="2">
    <source>
        <dbReference type="ARBA" id="ARBA00008335"/>
    </source>
</evidence>
<evidence type="ECO:0000313" key="26">
    <source>
        <dbReference type="EMBL" id="EST48695.1"/>
    </source>
</evidence>
<feature type="transmembrane region" description="Helical" evidence="25">
    <location>
        <begin position="632"/>
        <end position="651"/>
    </location>
</feature>
<evidence type="ECO:0000256" key="10">
    <source>
        <dbReference type="ARBA" id="ARBA00044881"/>
    </source>
</evidence>
<protein>
    <recommendedName>
        <fullName evidence="21">Lysosomal dipeptide transporter MFSD1</fullName>
    </recommendedName>
    <alternativeName>
        <fullName evidence="22">Major facilitator superfamily domain-containing protein 1</fullName>
    </alternativeName>
</protein>
<dbReference type="PANTHER" id="PTHR23512">
    <property type="entry name" value="MAJOR FACILITATOR SUPERFAMILY DOMAIN-CONTAINING PROTEIN 1"/>
    <property type="match status" value="1"/>
</dbReference>
<feature type="transmembrane region" description="Helical" evidence="25">
    <location>
        <begin position="298"/>
        <end position="319"/>
    </location>
</feature>
<comment type="catalytic activity">
    <reaction evidence="18">
        <text>L-histidyl-L-alpha-amino acid(out) = L-histidyl-L-alpha-amino acid(in)</text>
        <dbReference type="Rhea" id="RHEA:79379"/>
        <dbReference type="ChEBI" id="CHEBI:229964"/>
    </reaction>
</comment>
<evidence type="ECO:0000256" key="25">
    <source>
        <dbReference type="SAM" id="Phobius"/>
    </source>
</evidence>
<feature type="transmembrane region" description="Helical" evidence="25">
    <location>
        <begin position="114"/>
        <end position="132"/>
    </location>
</feature>
<comment type="catalytic activity">
    <reaction evidence="15">
        <text>L-arginyl-L-alpha-amino acid(out) = L-arginyl-L-alpha-amino acid(in)</text>
        <dbReference type="Rhea" id="RHEA:79371"/>
        <dbReference type="ChEBI" id="CHEBI:84315"/>
    </reaction>
</comment>
<dbReference type="GO" id="GO:0022857">
    <property type="term" value="F:transmembrane transporter activity"/>
    <property type="evidence" value="ECO:0007669"/>
    <property type="project" value="InterPro"/>
</dbReference>
<feature type="transmembrane region" description="Helical" evidence="25">
    <location>
        <begin position="513"/>
        <end position="533"/>
    </location>
</feature>
<feature type="transmembrane region" description="Helical" evidence="25">
    <location>
        <begin position="274"/>
        <end position="292"/>
    </location>
</feature>
<evidence type="ECO:0000256" key="8">
    <source>
        <dbReference type="ARBA" id="ARBA00044876"/>
    </source>
</evidence>
<comment type="catalytic activity">
    <reaction evidence="17">
        <text>L-arginyl-glycine(out) = L-arginyl-glycine(in)</text>
        <dbReference type="Rhea" id="RHEA:79391"/>
        <dbReference type="ChEBI" id="CHEBI:229955"/>
    </reaction>
</comment>
<organism evidence="26">
    <name type="scientific">Spironucleus salmonicida</name>
    <dbReference type="NCBI Taxonomy" id="348837"/>
    <lineage>
        <taxon>Eukaryota</taxon>
        <taxon>Metamonada</taxon>
        <taxon>Diplomonadida</taxon>
        <taxon>Hexamitidae</taxon>
        <taxon>Hexamitinae</taxon>
        <taxon>Spironucleus</taxon>
    </lineage>
</organism>
<keyword evidence="5 25" id="KW-1133">Transmembrane helix</keyword>
<evidence type="ECO:0000256" key="7">
    <source>
        <dbReference type="ARBA" id="ARBA00023228"/>
    </source>
</evidence>
<accession>V6LVV5</accession>
<keyword evidence="3" id="KW-0813">Transport</keyword>
<comment type="catalytic activity">
    <reaction evidence="10">
        <text>L-alpha-aminoacyl-L-arginine(out) = L-alpha-aminoacyl-L-arginine(in)</text>
        <dbReference type="Rhea" id="RHEA:79367"/>
        <dbReference type="ChEBI" id="CHEBI:229968"/>
    </reaction>
</comment>
<comment type="catalytic activity">
    <reaction evidence="8">
        <text>L-lysyl-L-alanine(out) = L-lysyl-L-alanine(in)</text>
        <dbReference type="Rhea" id="RHEA:79399"/>
        <dbReference type="ChEBI" id="CHEBI:229954"/>
    </reaction>
</comment>
<dbReference type="SUPFAM" id="SSF103473">
    <property type="entry name" value="MFS general substrate transporter"/>
    <property type="match status" value="1"/>
</dbReference>
<comment type="catalytic activity">
    <reaction evidence="14">
        <text>L-aspartyl-L-lysine(out) = L-aspartyl-L-lysine(in)</text>
        <dbReference type="Rhea" id="RHEA:79411"/>
        <dbReference type="ChEBI" id="CHEBI:229953"/>
    </reaction>
</comment>
<name>V6LVV5_9EUKA</name>
<dbReference type="AlphaFoldDB" id="V6LVV5"/>
<evidence type="ECO:0000256" key="16">
    <source>
        <dbReference type="ARBA" id="ARBA00044900"/>
    </source>
</evidence>
<keyword evidence="7" id="KW-0458">Lysosome</keyword>
<evidence type="ECO:0000256" key="19">
    <source>
        <dbReference type="ARBA" id="ARBA00044919"/>
    </source>
</evidence>
<comment type="catalytic activity">
    <reaction evidence="12">
        <text>L-lysyl-L-alpha-amino acid(out) = L-lysyl-L-alpha-amino acid(in)</text>
        <dbReference type="Rhea" id="RHEA:79387"/>
        <dbReference type="ChEBI" id="CHEBI:229965"/>
    </reaction>
</comment>
<evidence type="ECO:0000256" key="5">
    <source>
        <dbReference type="ARBA" id="ARBA00022989"/>
    </source>
</evidence>
<dbReference type="GO" id="GO:0005765">
    <property type="term" value="C:lysosomal membrane"/>
    <property type="evidence" value="ECO:0007669"/>
    <property type="project" value="UniProtKB-SubCell"/>
</dbReference>
<comment type="catalytic activity">
    <reaction evidence="16">
        <text>L-lysyl-L-lysine(out) = L-lysyl-L-lysine(in)</text>
        <dbReference type="Rhea" id="RHEA:79403"/>
        <dbReference type="ChEBI" id="CHEBI:229956"/>
    </reaction>
</comment>
<evidence type="ECO:0000256" key="3">
    <source>
        <dbReference type="ARBA" id="ARBA00022448"/>
    </source>
</evidence>
<comment type="catalytic activity">
    <reaction evidence="11">
        <text>L-alpha-aminoacyl-L-histidine(out) = L-alpha-aminoacyl-L-histidine(in)</text>
        <dbReference type="Rhea" id="RHEA:79375"/>
        <dbReference type="ChEBI" id="CHEBI:229967"/>
    </reaction>
</comment>
<comment type="catalytic activity">
    <reaction evidence="20">
        <text>L-lysyl-glycine(out) = L-lysyl-glycine(in)</text>
        <dbReference type="Rhea" id="RHEA:79407"/>
        <dbReference type="ChEBI" id="CHEBI:191202"/>
    </reaction>
</comment>
<dbReference type="InterPro" id="IPR052187">
    <property type="entry name" value="MFSD1"/>
</dbReference>
<comment type="subunit">
    <text evidence="24">Homodimer. Interacts with lysosomal protein GLMP (via lumenal domain); the interaction starts while both proteins are still in the endoplasmic reticulum and is required for stabilization of MFSD1 in lysosomes but has no direct effect on its targeting to lysosomes or transporter activity.</text>
</comment>
<evidence type="ECO:0000256" key="24">
    <source>
        <dbReference type="ARBA" id="ARBA00046376"/>
    </source>
</evidence>
<feature type="transmembrane region" description="Helical" evidence="25">
    <location>
        <begin position="540"/>
        <end position="559"/>
    </location>
</feature>
<dbReference type="VEuPathDB" id="GiardiaDB:SS50377_24263"/>
<evidence type="ECO:0000256" key="14">
    <source>
        <dbReference type="ARBA" id="ARBA00044898"/>
    </source>
</evidence>
<feature type="transmembrane region" description="Helical" evidence="25">
    <location>
        <begin position="204"/>
        <end position="224"/>
    </location>
</feature>
<evidence type="ECO:0000256" key="23">
    <source>
        <dbReference type="ARBA" id="ARBA00045709"/>
    </source>
</evidence>
<evidence type="ECO:0000256" key="17">
    <source>
        <dbReference type="ARBA" id="ARBA00044903"/>
    </source>
</evidence>
<dbReference type="Pfam" id="PF07690">
    <property type="entry name" value="MFS_1"/>
    <property type="match status" value="1"/>
</dbReference>
<evidence type="ECO:0000256" key="1">
    <source>
        <dbReference type="ARBA" id="ARBA00004155"/>
    </source>
</evidence>
<evidence type="ECO:0000256" key="15">
    <source>
        <dbReference type="ARBA" id="ARBA00044899"/>
    </source>
</evidence>
<dbReference type="PANTHER" id="PTHR23512:SF3">
    <property type="entry name" value="MAJOR FACILITATOR SUPERFAMILY DOMAIN-CONTAINING PROTEIN 1"/>
    <property type="match status" value="1"/>
</dbReference>
<feature type="transmembrane region" description="Helical" evidence="25">
    <location>
        <begin position="244"/>
        <end position="267"/>
    </location>
</feature>
<evidence type="ECO:0000256" key="13">
    <source>
        <dbReference type="ARBA" id="ARBA00044893"/>
    </source>
</evidence>
<evidence type="ECO:0000256" key="9">
    <source>
        <dbReference type="ARBA" id="ARBA00044878"/>
    </source>
</evidence>
<comment type="subcellular location">
    <subcellularLocation>
        <location evidence="1">Lysosome membrane</location>
        <topology evidence="1">Multi-pass membrane protein</topology>
    </subcellularLocation>
</comment>
<proteinExistence type="inferred from homology"/>
<keyword evidence="4 25" id="KW-0812">Transmembrane</keyword>
<dbReference type="EMBL" id="KI545980">
    <property type="protein sequence ID" value="EST48695.1"/>
    <property type="molecule type" value="Genomic_DNA"/>
</dbReference>
<reference evidence="26" key="1">
    <citation type="journal article" date="2014" name="PLoS Genet.">
        <title>The Genome of Spironucleus salmonicida Highlights a Fish Pathogen Adapted to Fluctuating Environments.</title>
        <authorList>
            <person name="Xu F."/>
            <person name="Jerlstrom-Hultqvist J."/>
            <person name="Einarsson E."/>
            <person name="Astvaldsson A."/>
            <person name="Svard S.G."/>
            <person name="Andersson J.O."/>
        </authorList>
    </citation>
    <scope>NUCLEOTIDE SEQUENCE</scope>
</reference>
<comment type="function">
    <text evidence="23">Lysosomal dipeptide uniporter that selectively exports lysine, arginine or histidine-containing dipeptides with a net positive charge from the lysosome lumen into the cytosol. Could play a role in a specific type of protein O-glycosylation indirectly regulating macrophages migration and tissue invasion. Also essential for liver homeostasis.</text>
</comment>
<feature type="transmembrane region" description="Helical" evidence="25">
    <location>
        <begin position="598"/>
        <end position="620"/>
    </location>
</feature>
<evidence type="ECO:0000256" key="18">
    <source>
        <dbReference type="ARBA" id="ARBA00044912"/>
    </source>
</evidence>
<dbReference type="CDD" id="cd06174">
    <property type="entry name" value="MFS"/>
    <property type="match status" value="1"/>
</dbReference>
<feature type="transmembrane region" description="Helical" evidence="25">
    <location>
        <begin position="476"/>
        <end position="501"/>
    </location>
</feature>
<evidence type="ECO:0000256" key="11">
    <source>
        <dbReference type="ARBA" id="ARBA00044884"/>
    </source>
</evidence>
<keyword evidence="6 25" id="KW-0472">Membrane</keyword>
<feature type="transmembrane region" description="Helical" evidence="25">
    <location>
        <begin position="377"/>
        <end position="399"/>
    </location>
</feature>
<dbReference type="InterPro" id="IPR036259">
    <property type="entry name" value="MFS_trans_sf"/>
</dbReference>